<sequence>MMKSINFKKMLVAVSVVGLMSGCAQPGPKTQKGALIGAGTGAVVGAVSGRSVLKSAAVGTAIGAGVGYYEDTK</sequence>
<feature type="domain" description="YMGG-like Gly-zipper" evidence="2">
    <location>
        <begin position="29"/>
        <end position="68"/>
    </location>
</feature>
<feature type="signal peptide" evidence="1">
    <location>
        <begin position="1"/>
        <end position="26"/>
    </location>
</feature>
<comment type="caution">
    <text evidence="3">The sequence shown here is derived from an EMBL/GenBank/DDBJ whole genome shotgun (WGS) entry which is preliminary data.</text>
</comment>
<dbReference type="Pfam" id="PF13441">
    <property type="entry name" value="Gly-zipper_YMGG"/>
    <property type="match status" value="1"/>
</dbReference>
<evidence type="ECO:0000313" key="3">
    <source>
        <dbReference type="EMBL" id="MDM5263454.1"/>
    </source>
</evidence>
<feature type="chain" id="PRO_5046509005" evidence="1">
    <location>
        <begin position="27"/>
        <end position="73"/>
    </location>
</feature>
<dbReference type="Proteomes" id="UP001169066">
    <property type="component" value="Unassembled WGS sequence"/>
</dbReference>
<evidence type="ECO:0000313" key="4">
    <source>
        <dbReference type="Proteomes" id="UP001169066"/>
    </source>
</evidence>
<protein>
    <submittedName>
        <fullName evidence="3">YMGG-like glycine zipper-containing protein</fullName>
    </submittedName>
</protein>
<dbReference type="InterPro" id="IPR027367">
    <property type="entry name" value="Gly-zipper_YMGG"/>
</dbReference>
<dbReference type="RefSeq" id="WP_037999891.1">
    <property type="nucleotide sequence ID" value="NZ_JAQIBC010000002.1"/>
</dbReference>
<gene>
    <name evidence="3" type="ORF">PF327_04525</name>
</gene>
<dbReference type="PROSITE" id="PS51257">
    <property type="entry name" value="PROKAR_LIPOPROTEIN"/>
    <property type="match status" value="1"/>
</dbReference>
<proteinExistence type="predicted"/>
<keyword evidence="1" id="KW-0732">Signal</keyword>
<accession>A0ABT7QQV3</accession>
<name>A0ABT7QQV3_9BACT</name>
<keyword evidence="4" id="KW-1185">Reference proteome</keyword>
<evidence type="ECO:0000259" key="2">
    <source>
        <dbReference type="Pfam" id="PF13441"/>
    </source>
</evidence>
<dbReference type="EMBL" id="JAQIBC010000002">
    <property type="protein sequence ID" value="MDM5263454.1"/>
    <property type="molecule type" value="Genomic_DNA"/>
</dbReference>
<organism evidence="3 4">
    <name type="scientific">Sulfurovum xiamenensis</name>
    <dbReference type="NCBI Taxonomy" id="3019066"/>
    <lineage>
        <taxon>Bacteria</taxon>
        <taxon>Pseudomonadati</taxon>
        <taxon>Campylobacterota</taxon>
        <taxon>Epsilonproteobacteria</taxon>
        <taxon>Campylobacterales</taxon>
        <taxon>Sulfurovaceae</taxon>
        <taxon>Sulfurovum</taxon>
    </lineage>
</organism>
<evidence type="ECO:0000256" key="1">
    <source>
        <dbReference type="SAM" id="SignalP"/>
    </source>
</evidence>
<reference evidence="3" key="1">
    <citation type="submission" date="2023-01" db="EMBL/GenBank/DDBJ databases">
        <title>Sulfurovum sp. XTW-4 genome assembly.</title>
        <authorList>
            <person name="Wang J."/>
        </authorList>
    </citation>
    <scope>NUCLEOTIDE SEQUENCE</scope>
    <source>
        <strain evidence="3">XTW-4</strain>
    </source>
</reference>